<dbReference type="Proteomes" id="UP000737018">
    <property type="component" value="Unassembled WGS sequence"/>
</dbReference>
<dbReference type="SUPFAM" id="SSF51445">
    <property type="entry name" value="(Trans)glycosidases"/>
    <property type="match status" value="1"/>
</dbReference>
<dbReference type="Gene3D" id="3.20.20.80">
    <property type="entry name" value="Glycosidases"/>
    <property type="match status" value="1"/>
</dbReference>
<dbReference type="EMBL" id="JRKL02004646">
    <property type="protein sequence ID" value="KAF3952109.1"/>
    <property type="molecule type" value="Genomic_DNA"/>
</dbReference>
<protein>
    <submittedName>
        <fullName evidence="1">Uncharacterized protein</fullName>
    </submittedName>
</protein>
<sequence>MAFTVSGIGANWGTQCSHPLPPDAVVRLLRDNGFQRIKLFDADYDALRAL</sequence>
<accession>A0A8J4VJS6</accession>
<reference evidence="1" key="1">
    <citation type="submission" date="2020-03" db="EMBL/GenBank/DDBJ databases">
        <title>Castanea mollissima Vanexum genome sequencing.</title>
        <authorList>
            <person name="Staton M."/>
        </authorList>
    </citation>
    <scope>NUCLEOTIDE SEQUENCE</scope>
    <source>
        <tissue evidence="1">Leaf</tissue>
    </source>
</reference>
<gene>
    <name evidence="1" type="ORF">CMV_022304</name>
</gene>
<dbReference type="OrthoDB" id="1293114at2759"/>
<feature type="non-terminal residue" evidence="1">
    <location>
        <position position="50"/>
    </location>
</feature>
<name>A0A8J4VJS6_9ROSI</name>
<dbReference type="AlphaFoldDB" id="A0A8J4VJS6"/>
<keyword evidence="2" id="KW-1185">Reference proteome</keyword>
<organism evidence="1 2">
    <name type="scientific">Castanea mollissima</name>
    <name type="common">Chinese chestnut</name>
    <dbReference type="NCBI Taxonomy" id="60419"/>
    <lineage>
        <taxon>Eukaryota</taxon>
        <taxon>Viridiplantae</taxon>
        <taxon>Streptophyta</taxon>
        <taxon>Embryophyta</taxon>
        <taxon>Tracheophyta</taxon>
        <taxon>Spermatophyta</taxon>
        <taxon>Magnoliopsida</taxon>
        <taxon>eudicotyledons</taxon>
        <taxon>Gunneridae</taxon>
        <taxon>Pentapetalae</taxon>
        <taxon>rosids</taxon>
        <taxon>fabids</taxon>
        <taxon>Fagales</taxon>
        <taxon>Fagaceae</taxon>
        <taxon>Castanea</taxon>
    </lineage>
</organism>
<proteinExistence type="predicted"/>
<evidence type="ECO:0000313" key="2">
    <source>
        <dbReference type="Proteomes" id="UP000737018"/>
    </source>
</evidence>
<comment type="caution">
    <text evidence="1">The sequence shown here is derived from an EMBL/GenBank/DDBJ whole genome shotgun (WGS) entry which is preliminary data.</text>
</comment>
<evidence type="ECO:0000313" key="1">
    <source>
        <dbReference type="EMBL" id="KAF3952109.1"/>
    </source>
</evidence>
<dbReference type="InterPro" id="IPR017853">
    <property type="entry name" value="GH"/>
</dbReference>